<sequence length="560" mass="64528">MVQLKKDIEGLPKGLSDEALDECTKTMEERMFSAWPESVKRGAERILEIEYELDATNQSSYDEAHDETRFSLQDALLNELEATKRNPDQFMVYIAIQLIDGVKMKYKRVRELAAGDLNKTVQSIMDEFGIEGEVIDVRVSPTDIVVVLDKQVSFGKYYPDISGIHLSEEVYSFVKMNDAAERTIRHEKIHGLIDGVYVIRSSTLPTSVIRSRLKTIKGYKKMSPPDEILNMAFRTLTNTRYYLDLLHEELLAELENAEETWRAHTQRRYFERLRDAVANNTSAHLATAEIEAGKFIQALEEEQKNATDERTITALKKINEDFLLSWIQTVETMERMTELAARLGPDATDRVHLAMAILPPSRYRHIEPLFRHLYGDERVDGLLGLRKWARNLLNPDSIEDFTKTILESPNALLKKETEEVRLQILDLKDSYDLTTGMARYSANELKVIVASLPRLAHAVGLELEDEADQLVWNNFYHHVLGDMVSGKRSVDMTYFSSMTDGQQRALRFQLDVEFEFIFEDLDISYSDTVDIESIQKKDFWKIVKAANMEKELEVFLTTRE</sequence>
<dbReference type="AlphaFoldDB" id="A0A1F7TWV7"/>
<comment type="caution">
    <text evidence="1">The sequence shown here is derived from an EMBL/GenBank/DDBJ whole genome shotgun (WGS) entry which is preliminary data.</text>
</comment>
<dbReference type="EMBL" id="MGDX01000038">
    <property type="protein sequence ID" value="OGL70014.1"/>
    <property type="molecule type" value="Genomic_DNA"/>
</dbReference>
<proteinExistence type="predicted"/>
<evidence type="ECO:0000313" key="2">
    <source>
        <dbReference type="Proteomes" id="UP000177097"/>
    </source>
</evidence>
<dbReference type="Proteomes" id="UP000177097">
    <property type="component" value="Unassembled WGS sequence"/>
</dbReference>
<protein>
    <submittedName>
        <fullName evidence="1">Uncharacterized protein</fullName>
    </submittedName>
</protein>
<gene>
    <name evidence="1" type="ORF">A3C17_00150</name>
</gene>
<organism evidence="1 2">
    <name type="scientific">Candidatus Uhrbacteria bacterium RIFCSPHIGHO2_02_FULL_53_13</name>
    <dbReference type="NCBI Taxonomy" id="1802389"/>
    <lineage>
        <taxon>Bacteria</taxon>
        <taxon>Candidatus Uhriibacteriota</taxon>
    </lineage>
</organism>
<name>A0A1F7TWV7_9BACT</name>
<evidence type="ECO:0000313" key="1">
    <source>
        <dbReference type="EMBL" id="OGL70014.1"/>
    </source>
</evidence>
<accession>A0A1F7TWV7</accession>
<reference evidence="1 2" key="1">
    <citation type="journal article" date="2016" name="Nat. Commun.">
        <title>Thousands of microbial genomes shed light on interconnected biogeochemical processes in an aquifer system.</title>
        <authorList>
            <person name="Anantharaman K."/>
            <person name="Brown C.T."/>
            <person name="Hug L.A."/>
            <person name="Sharon I."/>
            <person name="Castelle C.J."/>
            <person name="Probst A.J."/>
            <person name="Thomas B.C."/>
            <person name="Singh A."/>
            <person name="Wilkins M.J."/>
            <person name="Karaoz U."/>
            <person name="Brodie E.L."/>
            <person name="Williams K.H."/>
            <person name="Hubbard S.S."/>
            <person name="Banfield J.F."/>
        </authorList>
    </citation>
    <scope>NUCLEOTIDE SEQUENCE [LARGE SCALE GENOMIC DNA]</scope>
</reference>